<evidence type="ECO:0000256" key="3">
    <source>
        <dbReference type="ARBA" id="ARBA00017473"/>
    </source>
</evidence>
<keyword evidence="6 9" id="KW-0418">Kinase</keyword>
<dbReference type="AlphaFoldDB" id="A0A7C2XPD9"/>
<comment type="function">
    <text evidence="9">Catalyzes the phosphorylation of the position 2 hydroxy group of 4-diphosphocytidyl-2C-methyl-D-erythritol.</text>
</comment>
<dbReference type="GO" id="GO:0050515">
    <property type="term" value="F:4-(cytidine 5'-diphospho)-2-C-methyl-D-erythritol kinase activity"/>
    <property type="evidence" value="ECO:0007669"/>
    <property type="project" value="UniProtKB-UniRule"/>
</dbReference>
<dbReference type="PANTHER" id="PTHR43527">
    <property type="entry name" value="4-DIPHOSPHOCYTIDYL-2-C-METHYL-D-ERYTHRITOL KINASE, CHLOROPLASTIC"/>
    <property type="match status" value="1"/>
</dbReference>
<dbReference type="InterPro" id="IPR013750">
    <property type="entry name" value="GHMP_kinase_C_dom"/>
</dbReference>
<proteinExistence type="inferred from homology"/>
<evidence type="ECO:0000256" key="2">
    <source>
        <dbReference type="ARBA" id="ARBA00012052"/>
    </source>
</evidence>
<name>A0A7C2XPD9_9BACT</name>
<dbReference type="NCBIfam" id="NF011202">
    <property type="entry name" value="PRK14608.1"/>
    <property type="match status" value="1"/>
</dbReference>
<dbReference type="PIRSF" id="PIRSF010376">
    <property type="entry name" value="IspE"/>
    <property type="match status" value="1"/>
</dbReference>
<evidence type="ECO:0000256" key="8">
    <source>
        <dbReference type="ARBA" id="ARBA00032554"/>
    </source>
</evidence>
<feature type="active site" evidence="9">
    <location>
        <position position="145"/>
    </location>
</feature>
<dbReference type="EMBL" id="DSDS01000142">
    <property type="protein sequence ID" value="HET98296.1"/>
    <property type="molecule type" value="Genomic_DNA"/>
</dbReference>
<dbReference type="Pfam" id="PF00288">
    <property type="entry name" value="GHMP_kinases_N"/>
    <property type="match status" value="1"/>
</dbReference>
<dbReference type="UniPathway" id="UPA00056">
    <property type="reaction ID" value="UER00094"/>
</dbReference>
<reference evidence="12" key="1">
    <citation type="journal article" date="2020" name="mSystems">
        <title>Genome- and Community-Level Interaction Insights into Carbon Utilization and Element Cycling Functions of Hydrothermarchaeota in Hydrothermal Sediment.</title>
        <authorList>
            <person name="Zhou Z."/>
            <person name="Liu Y."/>
            <person name="Xu W."/>
            <person name="Pan J."/>
            <person name="Luo Z.H."/>
            <person name="Li M."/>
        </authorList>
    </citation>
    <scope>NUCLEOTIDE SEQUENCE [LARGE SCALE GENOMIC DNA]</scope>
    <source>
        <strain evidence="12">SpSt-1224</strain>
    </source>
</reference>
<dbReference type="HAMAP" id="MF_00061">
    <property type="entry name" value="IspE"/>
    <property type="match status" value="1"/>
</dbReference>
<dbReference type="InterPro" id="IPR014721">
    <property type="entry name" value="Ribsml_uS5_D2-typ_fold_subgr"/>
</dbReference>
<comment type="similarity">
    <text evidence="1 9">Belongs to the GHMP kinase family. IspE subfamily.</text>
</comment>
<dbReference type="GO" id="GO:0005524">
    <property type="term" value="F:ATP binding"/>
    <property type="evidence" value="ECO:0007669"/>
    <property type="project" value="UniProtKB-UniRule"/>
</dbReference>
<evidence type="ECO:0000256" key="7">
    <source>
        <dbReference type="ARBA" id="ARBA00022840"/>
    </source>
</evidence>
<evidence type="ECO:0000259" key="10">
    <source>
        <dbReference type="Pfam" id="PF00288"/>
    </source>
</evidence>
<keyword evidence="5 9" id="KW-0547">Nucleotide-binding</keyword>
<evidence type="ECO:0000259" key="11">
    <source>
        <dbReference type="Pfam" id="PF08544"/>
    </source>
</evidence>
<keyword evidence="9" id="KW-0414">Isoprene biosynthesis</keyword>
<comment type="caution">
    <text evidence="12">The sequence shown here is derived from an EMBL/GenBank/DDBJ whole genome shotgun (WGS) entry which is preliminary data.</text>
</comment>
<evidence type="ECO:0000256" key="5">
    <source>
        <dbReference type="ARBA" id="ARBA00022741"/>
    </source>
</evidence>
<sequence>MSGKPADGGDSLELFAPAKVNLSLRILGRRPDGYHQLESLMLKLAFGDRLTLESAPESGVWLYCPGSDLPEDSDNLVYRAAARFYEAAGLVPFLKITLHKRIPVAAGLGGGSSDAAAVLRGLEQLHPAALTPATLAELARCLGADVPFFLQQAPAAWARGIGEILTPAPIPPGIVRLLLVNPGFAVSTGWVYESANFPLTKQADPFTLSGSLTAGEEGWGSLVNDLERVTVARYPLLAEIKAELLAGGADAALMAGSGPTVFAIFSQEEAAAACEAVMRNRYPLVYNTEPLSPAGIE</sequence>
<evidence type="ECO:0000256" key="6">
    <source>
        <dbReference type="ARBA" id="ARBA00022777"/>
    </source>
</evidence>
<organism evidence="12">
    <name type="scientific">Desulfurivibrio alkaliphilus</name>
    <dbReference type="NCBI Taxonomy" id="427923"/>
    <lineage>
        <taxon>Bacteria</taxon>
        <taxon>Pseudomonadati</taxon>
        <taxon>Thermodesulfobacteriota</taxon>
        <taxon>Desulfobulbia</taxon>
        <taxon>Desulfobulbales</taxon>
        <taxon>Desulfobulbaceae</taxon>
        <taxon>Desulfurivibrio</taxon>
    </lineage>
</organism>
<comment type="pathway">
    <text evidence="9">Isoprenoid biosynthesis; isopentenyl diphosphate biosynthesis via DXP pathway; isopentenyl diphosphate from 1-deoxy-D-xylulose 5-phosphate: step 3/6.</text>
</comment>
<evidence type="ECO:0000256" key="9">
    <source>
        <dbReference type="HAMAP-Rule" id="MF_00061"/>
    </source>
</evidence>
<dbReference type="SUPFAM" id="SSF54211">
    <property type="entry name" value="Ribosomal protein S5 domain 2-like"/>
    <property type="match status" value="1"/>
</dbReference>
<feature type="active site" evidence="9">
    <location>
        <position position="19"/>
    </location>
</feature>
<accession>A0A7C2XPD9</accession>
<dbReference type="PANTHER" id="PTHR43527:SF2">
    <property type="entry name" value="4-DIPHOSPHOCYTIDYL-2-C-METHYL-D-ERYTHRITOL KINASE, CHLOROPLASTIC"/>
    <property type="match status" value="1"/>
</dbReference>
<dbReference type="Proteomes" id="UP000885986">
    <property type="component" value="Unassembled WGS sequence"/>
</dbReference>
<keyword evidence="7 9" id="KW-0067">ATP-binding</keyword>
<evidence type="ECO:0000256" key="1">
    <source>
        <dbReference type="ARBA" id="ARBA00009684"/>
    </source>
</evidence>
<dbReference type="Gene3D" id="3.30.70.890">
    <property type="entry name" value="GHMP kinase, C-terminal domain"/>
    <property type="match status" value="1"/>
</dbReference>
<dbReference type="NCBIfam" id="TIGR00154">
    <property type="entry name" value="ispE"/>
    <property type="match status" value="1"/>
</dbReference>
<dbReference type="Pfam" id="PF08544">
    <property type="entry name" value="GHMP_kinases_C"/>
    <property type="match status" value="1"/>
</dbReference>
<dbReference type="GO" id="GO:0016114">
    <property type="term" value="P:terpenoid biosynthetic process"/>
    <property type="evidence" value="ECO:0007669"/>
    <property type="project" value="UniProtKB-UniRule"/>
</dbReference>
<feature type="domain" description="GHMP kinase C-terminal" evidence="11">
    <location>
        <begin position="222"/>
        <end position="283"/>
    </location>
</feature>
<dbReference type="InterPro" id="IPR020568">
    <property type="entry name" value="Ribosomal_Su5_D2-typ_SF"/>
</dbReference>
<dbReference type="GO" id="GO:0019288">
    <property type="term" value="P:isopentenyl diphosphate biosynthetic process, methylerythritol 4-phosphate pathway"/>
    <property type="evidence" value="ECO:0007669"/>
    <property type="project" value="UniProtKB-UniRule"/>
</dbReference>
<dbReference type="InterPro" id="IPR004424">
    <property type="entry name" value="IspE"/>
</dbReference>
<dbReference type="Gene3D" id="3.30.230.10">
    <property type="match status" value="1"/>
</dbReference>
<gene>
    <name evidence="9" type="primary">ispE</name>
    <name evidence="12" type="ORF">ENN98_06345</name>
</gene>
<protein>
    <recommendedName>
        <fullName evidence="3 9">4-diphosphocytidyl-2-C-methyl-D-erythritol kinase</fullName>
        <shortName evidence="9">CMK</shortName>
        <ecNumber evidence="2 9">2.7.1.148</ecNumber>
    </recommendedName>
    <alternativeName>
        <fullName evidence="8 9">4-(cytidine-5'-diphospho)-2-C-methyl-D-erythritol kinase</fullName>
    </alternativeName>
</protein>
<dbReference type="EC" id="2.7.1.148" evidence="2 9"/>
<keyword evidence="4 9" id="KW-0808">Transferase</keyword>
<dbReference type="InterPro" id="IPR036554">
    <property type="entry name" value="GHMP_kinase_C_sf"/>
</dbReference>
<dbReference type="InterPro" id="IPR006204">
    <property type="entry name" value="GHMP_kinase_N_dom"/>
</dbReference>
<evidence type="ECO:0000313" key="12">
    <source>
        <dbReference type="EMBL" id="HET98296.1"/>
    </source>
</evidence>
<dbReference type="SUPFAM" id="SSF55060">
    <property type="entry name" value="GHMP Kinase, C-terminal domain"/>
    <property type="match status" value="1"/>
</dbReference>
<evidence type="ECO:0000256" key="4">
    <source>
        <dbReference type="ARBA" id="ARBA00022679"/>
    </source>
</evidence>
<comment type="catalytic activity">
    <reaction evidence="9">
        <text>4-CDP-2-C-methyl-D-erythritol + ATP = 4-CDP-2-C-methyl-D-erythritol 2-phosphate + ADP + H(+)</text>
        <dbReference type="Rhea" id="RHEA:18437"/>
        <dbReference type="ChEBI" id="CHEBI:15378"/>
        <dbReference type="ChEBI" id="CHEBI:30616"/>
        <dbReference type="ChEBI" id="CHEBI:57823"/>
        <dbReference type="ChEBI" id="CHEBI:57919"/>
        <dbReference type="ChEBI" id="CHEBI:456216"/>
        <dbReference type="EC" id="2.7.1.148"/>
    </reaction>
</comment>
<feature type="binding site" evidence="9">
    <location>
        <begin position="103"/>
        <end position="113"/>
    </location>
    <ligand>
        <name>ATP</name>
        <dbReference type="ChEBI" id="CHEBI:30616"/>
    </ligand>
</feature>
<feature type="domain" description="GHMP kinase N-terminal" evidence="10">
    <location>
        <begin position="75"/>
        <end position="150"/>
    </location>
</feature>